<gene>
    <name evidence="2" type="ORF">FKY71_06675</name>
</gene>
<evidence type="ECO:0000313" key="3">
    <source>
        <dbReference type="Proteomes" id="UP000315400"/>
    </source>
</evidence>
<organism evidence="2 3">
    <name type="scientific">Spiribacter salinus</name>
    <dbReference type="NCBI Taxonomy" id="1335746"/>
    <lineage>
        <taxon>Bacteria</taxon>
        <taxon>Pseudomonadati</taxon>
        <taxon>Pseudomonadota</taxon>
        <taxon>Gammaproteobacteria</taxon>
        <taxon>Chromatiales</taxon>
        <taxon>Ectothiorhodospiraceae</taxon>
        <taxon>Spiribacter</taxon>
    </lineage>
</organism>
<dbReference type="EMBL" id="VIFK01000038">
    <property type="protein sequence ID" value="TQE99813.1"/>
    <property type="molecule type" value="Genomic_DNA"/>
</dbReference>
<comment type="caution">
    <text evidence="2">The sequence shown here is derived from an EMBL/GenBank/DDBJ whole genome shotgun (WGS) entry which is preliminary data.</text>
</comment>
<name>A0A540VUJ2_9GAMM</name>
<evidence type="ECO:0000256" key="1">
    <source>
        <dbReference type="SAM" id="MobiDB-lite"/>
    </source>
</evidence>
<feature type="compositionally biased region" description="Basic and acidic residues" evidence="1">
    <location>
        <begin position="300"/>
        <end position="313"/>
    </location>
</feature>
<sequence>MHKLTVFNLAFNGGNADCSRIDLENGRKLLVDYAYETGADPDGVGVDLPTELRQDLIASKRNGYDVVCFTHLDVDHYRGSSDFFWLEHAEKYQGKDRTRITTMWVPAAFITEAGIEDSEGKVLQKEARHRFKNGKGIRVFSRPGRLEDWCSKNGVKFEDRKSLIYDAGKILDEFSIDEDGFEVFVHSPFAVRQDENSVEDRNGDCIVFQGEFDCSGARTKLLMMGDSTWEALVDIVNITKSKGNDSRLEWDIAKLPHHCSYRSLSDEQGQDTTMPKDEIKWLYEDQALEGGAIISTSKPIPEKGTAEDKDKQPPHRQAASYYRSIVRKNSGQFLVTLEHPTKKSPEPIVIEIKSSKATVKKSTMPAAAAIISKPTPRAGC</sequence>
<protein>
    <recommendedName>
        <fullName evidence="4">MBL fold metallo-hydrolase</fullName>
    </recommendedName>
</protein>
<dbReference type="Proteomes" id="UP000315400">
    <property type="component" value="Unassembled WGS sequence"/>
</dbReference>
<proteinExistence type="predicted"/>
<evidence type="ECO:0008006" key="4">
    <source>
        <dbReference type="Google" id="ProtNLM"/>
    </source>
</evidence>
<accession>A0A540VUJ2</accession>
<feature type="region of interest" description="Disordered" evidence="1">
    <location>
        <begin position="296"/>
        <end position="318"/>
    </location>
</feature>
<dbReference type="AlphaFoldDB" id="A0A540VUJ2"/>
<dbReference type="InterPro" id="IPR036866">
    <property type="entry name" value="RibonucZ/Hydroxyglut_hydro"/>
</dbReference>
<reference evidence="2 3" key="1">
    <citation type="submission" date="2019-06" db="EMBL/GenBank/DDBJ databases">
        <title>Metagenome assembled Genome of Spiribacter salinus SL48-SHIP from the microbial mat of Salt Lake 48 (Novosibirsk region, Russia).</title>
        <authorList>
            <person name="Shipova A."/>
            <person name="Rozanov A.S."/>
            <person name="Bryanskaya A.V."/>
            <person name="Peltek S.E."/>
        </authorList>
    </citation>
    <scope>NUCLEOTIDE SEQUENCE [LARGE SCALE GENOMIC DNA]</scope>
    <source>
        <strain evidence="2">SL48-SHIP-2</strain>
    </source>
</reference>
<evidence type="ECO:0000313" key="2">
    <source>
        <dbReference type="EMBL" id="TQE99813.1"/>
    </source>
</evidence>
<dbReference type="Gene3D" id="3.60.15.10">
    <property type="entry name" value="Ribonuclease Z/Hydroxyacylglutathione hydrolase-like"/>
    <property type="match status" value="1"/>
</dbReference>